<dbReference type="GO" id="GO:0016491">
    <property type="term" value="F:oxidoreductase activity"/>
    <property type="evidence" value="ECO:0007669"/>
    <property type="project" value="TreeGrafter"/>
</dbReference>
<dbReference type="SUPFAM" id="SSF51735">
    <property type="entry name" value="NAD(P)-binding Rossmann-fold domains"/>
    <property type="match status" value="1"/>
</dbReference>
<reference evidence="1 2" key="1">
    <citation type="submission" date="2015-09" db="EMBL/GenBank/DDBJ databases">
        <authorList>
            <consortium name="Swine Surveillance"/>
        </authorList>
    </citation>
    <scope>NUCLEOTIDE SEQUENCE [LARGE SCALE GENOMIC DNA]</scope>
    <source>
        <strain evidence="1 2">CECT 8399</strain>
    </source>
</reference>
<dbReference type="Gene3D" id="3.40.50.720">
    <property type="entry name" value="NAD(P)-binding Rossmann-like Domain"/>
    <property type="match status" value="1"/>
</dbReference>
<dbReference type="STRING" id="1396826.PHA8399_02304"/>
<dbReference type="InterPro" id="IPR051468">
    <property type="entry name" value="Fungal_SecMetab_SDRs"/>
</dbReference>
<dbReference type="PANTHER" id="PTHR43544">
    <property type="entry name" value="SHORT-CHAIN DEHYDROGENASE/REDUCTASE"/>
    <property type="match status" value="1"/>
</dbReference>
<dbReference type="InterPro" id="IPR036291">
    <property type="entry name" value="NAD(P)-bd_dom_sf"/>
</dbReference>
<dbReference type="Pfam" id="PF00106">
    <property type="entry name" value="adh_short"/>
    <property type="match status" value="1"/>
</dbReference>
<dbReference type="PRINTS" id="PR00081">
    <property type="entry name" value="GDHRDH"/>
</dbReference>
<dbReference type="PANTHER" id="PTHR43544:SF12">
    <property type="entry name" value="NAD(P)-BINDING ROSSMANN-FOLD SUPERFAMILY PROTEIN"/>
    <property type="match status" value="1"/>
</dbReference>
<accession>A0A0N7M4P1</accession>
<dbReference type="AlphaFoldDB" id="A0A0N7M4P1"/>
<evidence type="ECO:0000313" key="2">
    <source>
        <dbReference type="Proteomes" id="UP000051326"/>
    </source>
</evidence>
<dbReference type="InterPro" id="IPR002347">
    <property type="entry name" value="SDR_fam"/>
</dbReference>
<gene>
    <name evidence="1" type="primary">csgA_2</name>
    <name evidence="1" type="ORF">PHA8399_02304</name>
</gene>
<dbReference type="RefSeq" id="WP_058286277.1">
    <property type="nucleotide sequence ID" value="NZ_CYSR01000022.1"/>
</dbReference>
<proteinExistence type="predicted"/>
<evidence type="ECO:0000313" key="1">
    <source>
        <dbReference type="EMBL" id="CUI00178.1"/>
    </source>
</evidence>
<organism evidence="1 2">
    <name type="scientific">Leisingera aquaemixtae</name>
    <dbReference type="NCBI Taxonomy" id="1396826"/>
    <lineage>
        <taxon>Bacteria</taxon>
        <taxon>Pseudomonadati</taxon>
        <taxon>Pseudomonadota</taxon>
        <taxon>Alphaproteobacteria</taxon>
        <taxon>Rhodobacterales</taxon>
        <taxon>Roseobacteraceae</taxon>
        <taxon>Leisingera</taxon>
    </lineage>
</organism>
<dbReference type="GO" id="GO:0005737">
    <property type="term" value="C:cytoplasm"/>
    <property type="evidence" value="ECO:0007669"/>
    <property type="project" value="TreeGrafter"/>
</dbReference>
<dbReference type="Proteomes" id="UP000051326">
    <property type="component" value="Unassembled WGS sequence"/>
</dbReference>
<sequence length="238" mass="25517">MRNIVVSGGSGAIGSAFVDALARKYPQARIHSLSRSPDARVPEGVHRLQVDYLDEDSLQAAAEQAGKAGAVDLMILAGGILHQGDMMPEKSLRELSAEKLLALFTANTVVPALTAKHFLPLLPRARRGVFAALSARVGSISDNHLGGWYSYRASKAALNMIIRNAAIEIRRRNPQAIAAGLHPGTVESGLSQPFLRNVAPEKRFSPQYAVSRMLDVIAALTPDDSGQCFAWDGSLIEP</sequence>
<dbReference type="EMBL" id="CYSR01000022">
    <property type="protein sequence ID" value="CUI00178.1"/>
    <property type="molecule type" value="Genomic_DNA"/>
</dbReference>
<protein>
    <submittedName>
        <fullName evidence="1">C signal</fullName>
    </submittedName>
</protein>
<name>A0A0N7M4P1_9RHOB</name>